<name>A0ABW9A2J0_9BURK</name>
<dbReference type="EMBL" id="JAQQFN010000042">
    <property type="protein sequence ID" value="MFL9888543.1"/>
    <property type="molecule type" value="Genomic_DNA"/>
</dbReference>
<evidence type="ECO:0000313" key="2">
    <source>
        <dbReference type="EMBL" id="MFL9888543.1"/>
    </source>
</evidence>
<gene>
    <name evidence="2" type="ORF">PQR66_36340</name>
</gene>
<sequence length="73" mass="7945">MFEESFRYATASFRGSTQHFTDPGETCAKTGVCSRNKQHAAGQSHLTANYPDTDESLRGASLRLQKIAPPGGR</sequence>
<evidence type="ECO:0000256" key="1">
    <source>
        <dbReference type="SAM" id="MobiDB-lite"/>
    </source>
</evidence>
<comment type="caution">
    <text evidence="2">The sequence shown here is derived from an EMBL/GenBank/DDBJ whole genome shotgun (WGS) entry which is preliminary data.</text>
</comment>
<organism evidence="2 3">
    <name type="scientific">Paraburkholderia agricolaris</name>
    <dbReference type="NCBI Taxonomy" id="2152888"/>
    <lineage>
        <taxon>Bacteria</taxon>
        <taxon>Pseudomonadati</taxon>
        <taxon>Pseudomonadota</taxon>
        <taxon>Betaproteobacteria</taxon>
        <taxon>Burkholderiales</taxon>
        <taxon>Burkholderiaceae</taxon>
        <taxon>Paraburkholderia</taxon>
    </lineage>
</organism>
<dbReference type="Proteomes" id="UP001629249">
    <property type="component" value="Unassembled WGS sequence"/>
</dbReference>
<keyword evidence="3" id="KW-1185">Reference proteome</keyword>
<proteinExistence type="predicted"/>
<accession>A0ABW9A2J0</accession>
<evidence type="ECO:0000313" key="3">
    <source>
        <dbReference type="Proteomes" id="UP001629249"/>
    </source>
</evidence>
<reference evidence="2 3" key="1">
    <citation type="journal article" date="2024" name="Chem. Sci.">
        <title>Discovery of megapolipeptins by genome mining of a Burkholderiales bacteria collection.</title>
        <authorList>
            <person name="Paulo B.S."/>
            <person name="Recchia M.J.J."/>
            <person name="Lee S."/>
            <person name="Fergusson C.H."/>
            <person name="Romanowski S.B."/>
            <person name="Hernandez A."/>
            <person name="Krull N."/>
            <person name="Liu D.Y."/>
            <person name="Cavanagh H."/>
            <person name="Bos A."/>
            <person name="Gray C.A."/>
            <person name="Murphy B.T."/>
            <person name="Linington R.G."/>
            <person name="Eustaquio A.S."/>
        </authorList>
    </citation>
    <scope>NUCLEOTIDE SEQUENCE [LARGE SCALE GENOMIC DNA]</scope>
    <source>
        <strain evidence="2 3">RL16-012-BIC-B</strain>
    </source>
</reference>
<protein>
    <submittedName>
        <fullName evidence="2">Uncharacterized protein</fullName>
    </submittedName>
</protein>
<dbReference type="RefSeq" id="WP_408332511.1">
    <property type="nucleotide sequence ID" value="NZ_JAQQFH010000029.1"/>
</dbReference>
<feature type="region of interest" description="Disordered" evidence="1">
    <location>
        <begin position="41"/>
        <end position="73"/>
    </location>
</feature>